<comment type="caution">
    <text evidence="1">The sequence shown here is derived from an EMBL/GenBank/DDBJ whole genome shotgun (WGS) entry which is preliminary data.</text>
</comment>
<gene>
    <name evidence="1" type="ORF">BaRGS_00004457</name>
</gene>
<dbReference type="AlphaFoldDB" id="A0ABD0LYQ8"/>
<sequence>MNLNLMSSFRVVWEDASHGPARQPACCKRHLRLDDSRHIHTATELITGLTHWQHCRPACSADGHRKRQFFYSNAGHGWLHSFLTNEPTGPSCSRPAVETKT</sequence>
<dbReference type="EMBL" id="JACVVK020000016">
    <property type="protein sequence ID" value="KAK7504153.1"/>
    <property type="molecule type" value="Genomic_DNA"/>
</dbReference>
<name>A0ABD0LYQ8_9CAEN</name>
<dbReference type="Proteomes" id="UP001519460">
    <property type="component" value="Unassembled WGS sequence"/>
</dbReference>
<evidence type="ECO:0000313" key="2">
    <source>
        <dbReference type="Proteomes" id="UP001519460"/>
    </source>
</evidence>
<evidence type="ECO:0000313" key="1">
    <source>
        <dbReference type="EMBL" id="KAK7504153.1"/>
    </source>
</evidence>
<protein>
    <submittedName>
        <fullName evidence="1">Uncharacterized protein</fullName>
    </submittedName>
</protein>
<proteinExistence type="predicted"/>
<reference evidence="1 2" key="1">
    <citation type="journal article" date="2023" name="Sci. Data">
        <title>Genome assembly of the Korean intertidal mud-creeper Batillaria attramentaria.</title>
        <authorList>
            <person name="Patra A.K."/>
            <person name="Ho P.T."/>
            <person name="Jun S."/>
            <person name="Lee S.J."/>
            <person name="Kim Y."/>
            <person name="Won Y.J."/>
        </authorList>
    </citation>
    <scope>NUCLEOTIDE SEQUENCE [LARGE SCALE GENOMIC DNA]</scope>
    <source>
        <strain evidence="1">Wonlab-2016</strain>
    </source>
</reference>
<keyword evidence="2" id="KW-1185">Reference proteome</keyword>
<organism evidence="1 2">
    <name type="scientific">Batillaria attramentaria</name>
    <dbReference type="NCBI Taxonomy" id="370345"/>
    <lineage>
        <taxon>Eukaryota</taxon>
        <taxon>Metazoa</taxon>
        <taxon>Spiralia</taxon>
        <taxon>Lophotrochozoa</taxon>
        <taxon>Mollusca</taxon>
        <taxon>Gastropoda</taxon>
        <taxon>Caenogastropoda</taxon>
        <taxon>Sorbeoconcha</taxon>
        <taxon>Cerithioidea</taxon>
        <taxon>Batillariidae</taxon>
        <taxon>Batillaria</taxon>
    </lineage>
</organism>
<accession>A0ABD0LYQ8</accession>